<dbReference type="PRINTS" id="PR00778">
    <property type="entry name" value="HTHARSR"/>
</dbReference>
<evidence type="ECO:0000313" key="8">
    <source>
        <dbReference type="Proteomes" id="UP000325187"/>
    </source>
</evidence>
<dbReference type="CDD" id="cd00090">
    <property type="entry name" value="HTH_ARSR"/>
    <property type="match status" value="1"/>
</dbReference>
<dbReference type="Proteomes" id="UP000325187">
    <property type="component" value="Unassembled WGS sequence"/>
</dbReference>
<keyword evidence="3" id="KW-0804">Transcription</keyword>
<keyword evidence="1" id="KW-0805">Transcription regulation</keyword>
<dbReference type="EMBL" id="BKCL01000001">
    <property type="protein sequence ID" value="GEQ96588.1"/>
    <property type="molecule type" value="Genomic_DNA"/>
</dbReference>
<dbReference type="GO" id="GO:0003677">
    <property type="term" value="F:DNA binding"/>
    <property type="evidence" value="ECO:0007669"/>
    <property type="project" value="UniProtKB-KW"/>
</dbReference>
<evidence type="ECO:0000256" key="3">
    <source>
        <dbReference type="ARBA" id="ARBA00023163"/>
    </source>
</evidence>
<organism evidence="6 8">
    <name type="scientific">Iodidimonas gelatinilytica</name>
    <dbReference type="NCBI Taxonomy" id="1236966"/>
    <lineage>
        <taxon>Bacteria</taxon>
        <taxon>Pseudomonadati</taxon>
        <taxon>Pseudomonadota</taxon>
        <taxon>Alphaproteobacteria</taxon>
        <taxon>Iodidimonadales</taxon>
        <taxon>Iodidimonadaceae</taxon>
        <taxon>Iodidimonas</taxon>
    </lineage>
</organism>
<dbReference type="InterPro" id="IPR036390">
    <property type="entry name" value="WH_DNA-bd_sf"/>
</dbReference>
<dbReference type="Pfam" id="PF12840">
    <property type="entry name" value="HTH_20"/>
    <property type="match status" value="1"/>
</dbReference>
<accession>A0A5A7MNQ5</accession>
<dbReference type="Gene3D" id="1.10.10.10">
    <property type="entry name" value="Winged helix-like DNA-binding domain superfamily/Winged helix DNA-binding domain"/>
    <property type="match status" value="1"/>
</dbReference>
<dbReference type="EMBL" id="BKCM01000003">
    <property type="protein sequence ID" value="GER00093.1"/>
    <property type="molecule type" value="Genomic_DNA"/>
</dbReference>
<proteinExistence type="predicted"/>
<name>A0A5A7MVR0_9PROT</name>
<dbReference type="SMART" id="SM00418">
    <property type="entry name" value="HTH_ARSR"/>
    <property type="match status" value="1"/>
</dbReference>
<gene>
    <name evidence="5" type="ORF">JCM17844_02250</name>
    <name evidence="6" type="ORF">JCM17845_07160</name>
</gene>
<dbReference type="SUPFAM" id="SSF46785">
    <property type="entry name" value="Winged helix' DNA-binding domain"/>
    <property type="match status" value="1"/>
</dbReference>
<feature type="domain" description="HTH arsR-type" evidence="4">
    <location>
        <begin position="3"/>
        <end position="96"/>
    </location>
</feature>
<dbReference type="RefSeq" id="WP_149999257.1">
    <property type="nucleotide sequence ID" value="NZ_BKCL01000001.1"/>
</dbReference>
<evidence type="ECO:0000256" key="2">
    <source>
        <dbReference type="ARBA" id="ARBA00023125"/>
    </source>
</evidence>
<dbReference type="InterPro" id="IPR001845">
    <property type="entry name" value="HTH_ArsR_DNA-bd_dom"/>
</dbReference>
<dbReference type="PROSITE" id="PS50987">
    <property type="entry name" value="HTH_ARSR_2"/>
    <property type="match status" value="1"/>
</dbReference>
<evidence type="ECO:0000256" key="1">
    <source>
        <dbReference type="ARBA" id="ARBA00023015"/>
    </source>
</evidence>
<protein>
    <submittedName>
        <fullName evidence="6">Transcriptional regulator</fullName>
    </submittedName>
</protein>
<dbReference type="AlphaFoldDB" id="A0A5A7MVR0"/>
<evidence type="ECO:0000313" key="5">
    <source>
        <dbReference type="EMBL" id="GEQ96588.1"/>
    </source>
</evidence>
<evidence type="ECO:0000313" key="6">
    <source>
        <dbReference type="EMBL" id="GER00093.1"/>
    </source>
</evidence>
<dbReference type="PANTHER" id="PTHR33154">
    <property type="entry name" value="TRANSCRIPTIONAL REGULATOR, ARSR FAMILY"/>
    <property type="match status" value="1"/>
</dbReference>
<comment type="caution">
    <text evidence="6">The sequence shown here is derived from an EMBL/GenBank/DDBJ whole genome shotgun (WGS) entry which is preliminary data.</text>
</comment>
<evidence type="ECO:0000259" key="4">
    <source>
        <dbReference type="PROSITE" id="PS50987"/>
    </source>
</evidence>
<dbReference type="Proteomes" id="UP000322084">
    <property type="component" value="Unassembled WGS sequence"/>
</dbReference>
<sequence length="99" mass="10835">MTTPSLPTTACVDRLKLLADPTRLAIVRLLTDGPMIVKDINEHLAMEQNLLSHHLKVLREGGLLESERQGKAVAYRLTKGVHNATEGDAIDLGCCKLSF</sequence>
<keyword evidence="8" id="KW-1185">Reference proteome</keyword>
<dbReference type="InterPro" id="IPR036388">
    <property type="entry name" value="WH-like_DNA-bd_sf"/>
</dbReference>
<keyword evidence="2" id="KW-0238">DNA-binding</keyword>
<accession>A0A5A7MVR0</accession>
<dbReference type="PANTHER" id="PTHR33154:SF35">
    <property type="entry name" value="TRANSCRIPTIONAL REGULATOR, ARSR FAMILY"/>
    <property type="match status" value="1"/>
</dbReference>
<reference evidence="7 8" key="1">
    <citation type="submission" date="2019-09" db="EMBL/GenBank/DDBJ databases">
        <title>NBRP : Genome information of microbial organism related human and environment.</title>
        <authorList>
            <person name="Hattori M."/>
            <person name="Oshima K."/>
            <person name="Inaba H."/>
            <person name="Suda W."/>
            <person name="Sakamoto M."/>
            <person name="Iino T."/>
            <person name="Kitahara M."/>
            <person name="Oshida Y."/>
            <person name="Iida T."/>
            <person name="Kudo T."/>
            <person name="Itoh T."/>
            <person name="Ohkuma M."/>
        </authorList>
    </citation>
    <scope>NUCLEOTIDE SEQUENCE [LARGE SCALE GENOMIC DNA]</scope>
    <source>
        <strain evidence="5 7">Hi-2</strain>
        <strain evidence="6 8">Mie-1</strain>
    </source>
</reference>
<dbReference type="InterPro" id="IPR051081">
    <property type="entry name" value="HTH_MetalResp_TranReg"/>
</dbReference>
<dbReference type="InterPro" id="IPR011991">
    <property type="entry name" value="ArsR-like_HTH"/>
</dbReference>
<dbReference type="NCBIfam" id="NF033788">
    <property type="entry name" value="HTH_metalloreg"/>
    <property type="match status" value="1"/>
</dbReference>
<dbReference type="GO" id="GO:0003700">
    <property type="term" value="F:DNA-binding transcription factor activity"/>
    <property type="evidence" value="ECO:0007669"/>
    <property type="project" value="InterPro"/>
</dbReference>
<evidence type="ECO:0000313" key="7">
    <source>
        <dbReference type="Proteomes" id="UP000322084"/>
    </source>
</evidence>